<name>A0A6A5Y740_9PLEO</name>
<feature type="transmembrane region" description="Helical" evidence="1">
    <location>
        <begin position="189"/>
        <end position="211"/>
    </location>
</feature>
<keyword evidence="1" id="KW-0812">Transmembrane</keyword>
<evidence type="ECO:0000313" key="3">
    <source>
        <dbReference type="Proteomes" id="UP000799778"/>
    </source>
</evidence>
<organism evidence="2 3">
    <name type="scientific">Aaosphaeria arxii CBS 175.79</name>
    <dbReference type="NCBI Taxonomy" id="1450172"/>
    <lineage>
        <taxon>Eukaryota</taxon>
        <taxon>Fungi</taxon>
        <taxon>Dikarya</taxon>
        <taxon>Ascomycota</taxon>
        <taxon>Pezizomycotina</taxon>
        <taxon>Dothideomycetes</taxon>
        <taxon>Pleosporomycetidae</taxon>
        <taxon>Pleosporales</taxon>
        <taxon>Pleosporales incertae sedis</taxon>
        <taxon>Aaosphaeria</taxon>
    </lineage>
</organism>
<reference evidence="2" key="1">
    <citation type="journal article" date="2020" name="Stud. Mycol.">
        <title>101 Dothideomycetes genomes: a test case for predicting lifestyles and emergence of pathogens.</title>
        <authorList>
            <person name="Haridas S."/>
            <person name="Albert R."/>
            <person name="Binder M."/>
            <person name="Bloem J."/>
            <person name="Labutti K."/>
            <person name="Salamov A."/>
            <person name="Andreopoulos B."/>
            <person name="Baker S."/>
            <person name="Barry K."/>
            <person name="Bills G."/>
            <person name="Bluhm B."/>
            <person name="Cannon C."/>
            <person name="Castanera R."/>
            <person name="Culley D."/>
            <person name="Daum C."/>
            <person name="Ezra D."/>
            <person name="Gonzalez J."/>
            <person name="Henrissat B."/>
            <person name="Kuo A."/>
            <person name="Liang C."/>
            <person name="Lipzen A."/>
            <person name="Lutzoni F."/>
            <person name="Magnuson J."/>
            <person name="Mondo S."/>
            <person name="Nolan M."/>
            <person name="Ohm R."/>
            <person name="Pangilinan J."/>
            <person name="Park H.-J."/>
            <person name="Ramirez L."/>
            <person name="Alfaro M."/>
            <person name="Sun H."/>
            <person name="Tritt A."/>
            <person name="Yoshinaga Y."/>
            <person name="Zwiers L.-H."/>
            <person name="Turgeon B."/>
            <person name="Goodwin S."/>
            <person name="Spatafora J."/>
            <person name="Crous P."/>
            <person name="Grigoriev I."/>
        </authorList>
    </citation>
    <scope>NUCLEOTIDE SEQUENCE</scope>
    <source>
        <strain evidence="2">CBS 175.79</strain>
    </source>
</reference>
<keyword evidence="1" id="KW-1133">Transmembrane helix</keyword>
<evidence type="ECO:0000313" key="2">
    <source>
        <dbReference type="EMBL" id="KAF2020561.1"/>
    </source>
</evidence>
<keyword evidence="1" id="KW-0472">Membrane</keyword>
<accession>A0A6A5Y740</accession>
<dbReference type="GeneID" id="54288120"/>
<dbReference type="OrthoDB" id="5322539at2759"/>
<dbReference type="Proteomes" id="UP000799778">
    <property type="component" value="Unassembled WGS sequence"/>
</dbReference>
<protein>
    <submittedName>
        <fullName evidence="2">Uncharacterized protein</fullName>
    </submittedName>
</protein>
<keyword evidence="3" id="KW-1185">Reference proteome</keyword>
<evidence type="ECO:0000256" key="1">
    <source>
        <dbReference type="SAM" id="Phobius"/>
    </source>
</evidence>
<dbReference type="EMBL" id="ML978066">
    <property type="protein sequence ID" value="KAF2020561.1"/>
    <property type="molecule type" value="Genomic_DNA"/>
</dbReference>
<proteinExistence type="predicted"/>
<gene>
    <name evidence="2" type="ORF">BU24DRAFT_445761</name>
</gene>
<feature type="transmembrane region" description="Helical" evidence="1">
    <location>
        <begin position="127"/>
        <end position="148"/>
    </location>
</feature>
<feature type="transmembrane region" description="Helical" evidence="1">
    <location>
        <begin position="548"/>
        <end position="570"/>
    </location>
</feature>
<feature type="transmembrane region" description="Helical" evidence="1">
    <location>
        <begin position="83"/>
        <end position="107"/>
    </location>
</feature>
<sequence>MSLPHWQYDEISLEDRITDQQVSNSLTIDLPGLEEEAIRLSEDHPDSLTDKIAPNSPRTSYALVPNAVSPTKQQQYAARRIHWISPVIMVVSLLFGVALTVGHHSYYSTLNGQEVGSSGRQQWSLRFGNAFAVSTSLCLKIAVGIAYLQVLWRRLSKRHTSVRTINSSFDIQGNPFSFFNLELWRNIQIGVLLALIIWCLPVPTLFAPATLSVRQQTNFDSEMLQALTLDVDNAVQFSFSRNGWGPTPQLERVAGAVAYGGNILPFDSPSSKPNISYAVTAYAPLVRCQAANETEQSRLLEAASRWVDAPELSSNNSAKWPTTDGFESGEIGYLAVYDEHDNLTMGGYVKLYDSILLALQRKNTTSEYQSDTEYISCRLWNATLGFSIGTISGRSRVENITKTWHNQINGEAYFDSSLRNTSDPSAHGAYFAALTKYIVGTGWYHTTQSRYDDYITMDGEVFGSTLSYNSQFRNMTMDIASHVASFVTPEIVNKENLRNTSFGEDIEQLALNTSISLFTDSQFCKYTSTNVTSQTTHTVYNYQPQNLFISYGLAILFSVLSVGLGVYSFYLNGASYDASFSSIGVAMQNEEVIKLMDQANATITQPLNKEAGTIKLRFNPGQGFFAKDVQSKDLEN</sequence>
<dbReference type="PANTHER" id="PTHR35041">
    <property type="entry name" value="MEDIATOR OF RNA POLYMERASE II TRANSCRIPTION SUBUNIT 1"/>
    <property type="match status" value="1"/>
</dbReference>
<dbReference type="PANTHER" id="PTHR35041:SF6">
    <property type="entry name" value="FORMYLMETHIONINE DEFORMYLASE-LIKE PROTEIN-RELATED"/>
    <property type="match status" value="1"/>
</dbReference>
<dbReference type="AlphaFoldDB" id="A0A6A5Y740"/>
<dbReference type="RefSeq" id="XP_033388900.1">
    <property type="nucleotide sequence ID" value="XM_033530723.1"/>
</dbReference>